<dbReference type="GO" id="GO:0016787">
    <property type="term" value="F:hydrolase activity"/>
    <property type="evidence" value="ECO:0007669"/>
    <property type="project" value="UniProtKB-KW"/>
</dbReference>
<dbReference type="EMBL" id="CP073809">
    <property type="protein sequence ID" value="UTH13671.1"/>
    <property type="molecule type" value="Genomic_DNA"/>
</dbReference>
<dbReference type="Proteomes" id="UP000295735">
    <property type="component" value="Unassembled WGS sequence"/>
</dbReference>
<dbReference type="KEGG" id="mequ:KFV11_10675"/>
<dbReference type="PANTHER" id="PTHR43046">
    <property type="entry name" value="GDP-MANNOSE MANNOSYL HYDROLASE"/>
    <property type="match status" value="1"/>
</dbReference>
<dbReference type="CDD" id="cd04690">
    <property type="entry name" value="NUDIX_Hydrolase"/>
    <property type="match status" value="1"/>
</dbReference>
<name>A0A9Q9BTF1_9STAP</name>
<comment type="cofactor">
    <cofactor evidence="1">
        <name>Mg(2+)</name>
        <dbReference type="ChEBI" id="CHEBI:18420"/>
    </cofactor>
</comment>
<dbReference type="Gene3D" id="3.90.79.10">
    <property type="entry name" value="Nucleoside Triphosphate Pyrophosphohydrolase"/>
    <property type="match status" value="1"/>
</dbReference>
<evidence type="ECO:0000313" key="7">
    <source>
        <dbReference type="Proteomes" id="UP001057381"/>
    </source>
</evidence>
<dbReference type="InterPro" id="IPR015797">
    <property type="entry name" value="NUDIX_hydrolase-like_dom_sf"/>
</dbReference>
<dbReference type="InterPro" id="IPR000086">
    <property type="entry name" value="NUDIX_hydrolase_dom"/>
</dbReference>
<dbReference type="AlphaFoldDB" id="A0A9Q9BTF1"/>
<organism evidence="5 7">
    <name type="scientific">Macrococcus equipercicus</name>
    <dbReference type="NCBI Taxonomy" id="69967"/>
    <lineage>
        <taxon>Bacteria</taxon>
        <taxon>Bacillati</taxon>
        <taxon>Bacillota</taxon>
        <taxon>Bacilli</taxon>
        <taxon>Bacillales</taxon>
        <taxon>Staphylococcaceae</taxon>
        <taxon>Macrococcus</taxon>
    </lineage>
</organism>
<dbReference type="SUPFAM" id="SSF55811">
    <property type="entry name" value="Nudix"/>
    <property type="match status" value="1"/>
</dbReference>
<evidence type="ECO:0000313" key="5">
    <source>
        <dbReference type="EMBL" id="UTH13671.1"/>
    </source>
</evidence>
<evidence type="ECO:0000259" key="3">
    <source>
        <dbReference type="PROSITE" id="PS51462"/>
    </source>
</evidence>
<evidence type="ECO:0000256" key="2">
    <source>
        <dbReference type="ARBA" id="ARBA00022801"/>
    </source>
</evidence>
<dbReference type="Proteomes" id="UP001057381">
    <property type="component" value="Chromosome"/>
</dbReference>
<keyword evidence="2" id="KW-0378">Hydrolase</keyword>
<evidence type="ECO:0000313" key="4">
    <source>
        <dbReference type="EMBL" id="KAA1039379.1"/>
    </source>
</evidence>
<dbReference type="EMBL" id="SCWC02000004">
    <property type="protein sequence ID" value="KAA1039379.1"/>
    <property type="molecule type" value="Genomic_DNA"/>
</dbReference>
<evidence type="ECO:0000256" key="1">
    <source>
        <dbReference type="ARBA" id="ARBA00001946"/>
    </source>
</evidence>
<sequence length="129" mass="14924">MIKYICSNLVDIKGDKILLVKVRDNEKYYLPGGKIEAGEDDKESLVREIQEELSVELDPVRLTYYDTIIGPAYPDIENQVELRCYMYDGIKEYQKSNEITAVEYIEMNKSELIAPAVNILIEKLREKGE</sequence>
<dbReference type="Pfam" id="PF00293">
    <property type="entry name" value="NUDIX"/>
    <property type="match status" value="1"/>
</dbReference>
<proteinExistence type="predicted"/>
<reference evidence="4 6" key="1">
    <citation type="submission" date="2019-09" db="EMBL/GenBank/DDBJ databases">
        <authorList>
            <person name="Mazhar S."/>
            <person name="Altermann E."/>
            <person name="Hill C."/>
            <person name="Mcauliffe O."/>
        </authorList>
    </citation>
    <scope>NUCLEOTIDE SEQUENCE [LARGE SCALE GENOMIC DNA]</scope>
    <source>
        <strain evidence="4 6">ATCC 51831</strain>
    </source>
</reference>
<gene>
    <name evidence="4" type="ORF">ERX35_007340</name>
    <name evidence="5" type="ORF">KFV11_10675</name>
</gene>
<keyword evidence="6" id="KW-1185">Reference proteome</keyword>
<reference evidence="5" key="2">
    <citation type="submission" date="2021-04" db="EMBL/GenBank/DDBJ databases">
        <title>Complete Genome Sequences of Macrococcus spp. from dog and cattle.</title>
        <authorList>
            <person name="Schwendener S."/>
            <person name="Perreten V."/>
        </authorList>
    </citation>
    <scope>NUCLEOTIDE SEQUENCE</scope>
    <source>
        <strain evidence="5">Epi0143-OL</strain>
    </source>
</reference>
<dbReference type="OrthoDB" id="3532303at2"/>
<dbReference type="PROSITE" id="PS51462">
    <property type="entry name" value="NUDIX"/>
    <property type="match status" value="1"/>
</dbReference>
<dbReference type="RefSeq" id="WP_149459273.1">
    <property type="nucleotide sequence ID" value="NZ_CP073809.1"/>
</dbReference>
<dbReference type="PANTHER" id="PTHR43046:SF14">
    <property type="entry name" value="MUTT_NUDIX FAMILY PROTEIN"/>
    <property type="match status" value="1"/>
</dbReference>
<feature type="domain" description="Nudix hydrolase" evidence="3">
    <location>
        <begin position="1"/>
        <end position="129"/>
    </location>
</feature>
<protein>
    <submittedName>
        <fullName evidence="5">NUDIX domain-containing protein</fullName>
    </submittedName>
</protein>
<accession>A0A9Q9BTF1</accession>
<evidence type="ECO:0000313" key="6">
    <source>
        <dbReference type="Proteomes" id="UP000295735"/>
    </source>
</evidence>